<organism evidence="1">
    <name type="scientific">Fusarium oxysporum f. sp. pisi HDV247</name>
    <dbReference type="NCBI Taxonomy" id="1080344"/>
    <lineage>
        <taxon>Eukaryota</taxon>
        <taxon>Fungi</taxon>
        <taxon>Dikarya</taxon>
        <taxon>Ascomycota</taxon>
        <taxon>Pezizomycotina</taxon>
        <taxon>Sordariomycetes</taxon>
        <taxon>Hypocreomycetidae</taxon>
        <taxon>Hypocreales</taxon>
        <taxon>Nectriaceae</taxon>
        <taxon>Fusarium</taxon>
        <taxon>Fusarium oxysporum species complex</taxon>
    </lineage>
</organism>
<protein>
    <submittedName>
        <fullName evidence="1">Uncharacterized protein</fullName>
    </submittedName>
</protein>
<proteinExistence type="predicted"/>
<dbReference type="HOGENOM" id="CLU_3175415_0_0_1"/>
<dbReference type="AlphaFoldDB" id="W9PWZ3"/>
<evidence type="ECO:0000313" key="1">
    <source>
        <dbReference type="EMBL" id="EXA47531.1"/>
    </source>
</evidence>
<reference evidence="1" key="2">
    <citation type="submission" date="2012-05" db="EMBL/GenBank/DDBJ databases">
        <title>Annotation of the Genome Sequence of Fusarium oxysporum HDV247.</title>
        <authorList>
            <consortium name="The Broad Institute Genomics Platform"/>
            <person name="Ma L.-J."/>
            <person name="Corby-Kistler H."/>
            <person name="Broz K."/>
            <person name="Gale L.R."/>
            <person name="Jonkers W."/>
            <person name="O'Donnell K."/>
            <person name="Ploetz R."/>
            <person name="Steinberg C."/>
            <person name="Schwartz D.C."/>
            <person name="VanEtten H."/>
            <person name="Zhou S."/>
            <person name="Young S.K."/>
            <person name="Zeng Q."/>
            <person name="Gargeya S."/>
            <person name="Fitzgerald M."/>
            <person name="Abouelleil A."/>
            <person name="Alvarado L."/>
            <person name="Chapman S.B."/>
            <person name="Gainer-Dewar J."/>
            <person name="Goldberg J."/>
            <person name="Griggs A."/>
            <person name="Gujja S."/>
            <person name="Hansen M."/>
            <person name="Howarth C."/>
            <person name="Imamovic A."/>
            <person name="Ireland A."/>
            <person name="Larimer J."/>
            <person name="McCowan C."/>
            <person name="Murphy C."/>
            <person name="Pearson M."/>
            <person name="Poon T.W."/>
            <person name="Priest M."/>
            <person name="Roberts A."/>
            <person name="Saif S."/>
            <person name="Shea T."/>
            <person name="Sykes S."/>
            <person name="Wortman J."/>
            <person name="Nusbaum C."/>
            <person name="Birren B."/>
        </authorList>
    </citation>
    <scope>NUCLEOTIDE SEQUENCE</scope>
    <source>
        <strain evidence="1">HDV247</strain>
    </source>
</reference>
<name>W9PWZ3_FUSOX</name>
<reference evidence="1" key="1">
    <citation type="submission" date="2011-10" db="EMBL/GenBank/DDBJ databases">
        <title>The Genome Sequence of Fusarium oxysporum HDV247.</title>
        <authorList>
            <consortium name="The Broad Institute Genome Sequencing Platform"/>
            <person name="Ma L.-J."/>
            <person name="Gale L.R."/>
            <person name="Schwartz D.C."/>
            <person name="Zhou S."/>
            <person name="Corby-Kistler H."/>
            <person name="Young S.K."/>
            <person name="Zeng Q."/>
            <person name="Gargeya S."/>
            <person name="Fitzgerald M."/>
            <person name="Haas B."/>
            <person name="Abouelleil A."/>
            <person name="Alvarado L."/>
            <person name="Arachchi H.M."/>
            <person name="Berlin A."/>
            <person name="Brown A."/>
            <person name="Chapman S.B."/>
            <person name="Chen Z."/>
            <person name="Dunbar C."/>
            <person name="Freedman E."/>
            <person name="Gearin G."/>
            <person name="Goldberg J."/>
            <person name="Griggs A."/>
            <person name="Gujja S."/>
            <person name="Heiman D."/>
            <person name="Howarth C."/>
            <person name="Larson L."/>
            <person name="Lui A."/>
            <person name="MacDonald P.J.P."/>
            <person name="Montmayeur A."/>
            <person name="Murphy C."/>
            <person name="Neiman D."/>
            <person name="Pearson M."/>
            <person name="Priest M."/>
            <person name="Roberts A."/>
            <person name="Saif S."/>
            <person name="Shea T."/>
            <person name="Shenoy N."/>
            <person name="Sisk P."/>
            <person name="Stolte C."/>
            <person name="Sykes S."/>
            <person name="Wortman J."/>
            <person name="Nusbaum C."/>
            <person name="Birren B."/>
        </authorList>
    </citation>
    <scope>NUCLEOTIDE SEQUENCE [LARGE SCALE GENOMIC DNA]</scope>
    <source>
        <strain evidence="1">HDV247</strain>
    </source>
</reference>
<accession>W9PWZ3</accession>
<sequence>MSKRLEALTSGLAGLILVVSSVSSRDIWKMLCCSLTPPKSVAIAFSM</sequence>
<gene>
    <name evidence="1" type="ORF">FOVG_04606</name>
</gene>
<dbReference type="Proteomes" id="UP000030751">
    <property type="component" value="Unassembled WGS sequence"/>
</dbReference>
<dbReference type="EMBL" id="JH650970">
    <property type="protein sequence ID" value="EXA47531.1"/>
    <property type="molecule type" value="Genomic_DNA"/>
</dbReference>